<gene>
    <name evidence="1" type="ORF">CINCED_3A019378</name>
</gene>
<protein>
    <recommendedName>
        <fullName evidence="3">Reverse transcriptase domain</fullName>
    </recommendedName>
</protein>
<accession>A0A5E4N578</accession>
<organism evidence="1 2">
    <name type="scientific">Cinara cedri</name>
    <dbReference type="NCBI Taxonomy" id="506608"/>
    <lineage>
        <taxon>Eukaryota</taxon>
        <taxon>Metazoa</taxon>
        <taxon>Ecdysozoa</taxon>
        <taxon>Arthropoda</taxon>
        <taxon>Hexapoda</taxon>
        <taxon>Insecta</taxon>
        <taxon>Pterygota</taxon>
        <taxon>Neoptera</taxon>
        <taxon>Paraneoptera</taxon>
        <taxon>Hemiptera</taxon>
        <taxon>Sternorrhyncha</taxon>
        <taxon>Aphidomorpha</taxon>
        <taxon>Aphidoidea</taxon>
        <taxon>Aphididae</taxon>
        <taxon>Lachninae</taxon>
        <taxon>Cinara</taxon>
    </lineage>
</organism>
<sequence>MELSIFKKALNDNIKLTISLKTTDEKRKTRAKWQKLKFPIDKIKLNQLSNQPEKVIRKHKNDSYNSYVEALSTTNCSLWKATKSQLRLKQPSPPLRKADHSWAITDLEKVNIFAEHLSKCFTLHDIQPSASQPEIVDSSLNSPLPMSLPAKNTSLGEFEHIIKQLPIKKSPGHDLISNVITKNLPKKVIVFLSHIFNAIFRLSYFPNTWKYSVIILIPKPNKIPQDPASYRPISLLPTFSKFLRKFF</sequence>
<evidence type="ECO:0000313" key="2">
    <source>
        <dbReference type="Proteomes" id="UP000325440"/>
    </source>
</evidence>
<dbReference type="Proteomes" id="UP000325440">
    <property type="component" value="Unassembled WGS sequence"/>
</dbReference>
<evidence type="ECO:0008006" key="3">
    <source>
        <dbReference type="Google" id="ProtNLM"/>
    </source>
</evidence>
<name>A0A5E4N578_9HEMI</name>
<dbReference type="EMBL" id="CABPRJ010001606">
    <property type="protein sequence ID" value="VVC39081.1"/>
    <property type="molecule type" value="Genomic_DNA"/>
</dbReference>
<proteinExistence type="predicted"/>
<dbReference type="OrthoDB" id="415068at2759"/>
<evidence type="ECO:0000313" key="1">
    <source>
        <dbReference type="EMBL" id="VVC39081.1"/>
    </source>
</evidence>
<dbReference type="AlphaFoldDB" id="A0A5E4N578"/>
<keyword evidence="2" id="KW-1185">Reference proteome</keyword>
<reference evidence="1 2" key="1">
    <citation type="submission" date="2019-08" db="EMBL/GenBank/DDBJ databases">
        <authorList>
            <person name="Alioto T."/>
            <person name="Alioto T."/>
            <person name="Gomez Garrido J."/>
        </authorList>
    </citation>
    <scope>NUCLEOTIDE SEQUENCE [LARGE SCALE GENOMIC DNA]</scope>
</reference>
<dbReference type="PANTHER" id="PTHR19446">
    <property type="entry name" value="REVERSE TRANSCRIPTASES"/>
    <property type="match status" value="1"/>
</dbReference>